<keyword evidence="1" id="KW-0812">Transmembrane</keyword>
<dbReference type="OrthoDB" id="19261at2759"/>
<keyword evidence="1" id="KW-0472">Membrane</keyword>
<dbReference type="Proteomes" id="UP000758603">
    <property type="component" value="Unassembled WGS sequence"/>
</dbReference>
<accession>A0A9P8UE29</accession>
<dbReference type="Gene3D" id="2.60.40.1210">
    <property type="entry name" value="Cellobiose dehydrogenase, cytochrome domain"/>
    <property type="match status" value="1"/>
</dbReference>
<evidence type="ECO:0000313" key="3">
    <source>
        <dbReference type="Proteomes" id="UP000758603"/>
    </source>
</evidence>
<dbReference type="AlphaFoldDB" id="A0A9P8UE29"/>
<feature type="non-terminal residue" evidence="2">
    <location>
        <position position="1"/>
    </location>
</feature>
<dbReference type="EMBL" id="JAGPXC010000008">
    <property type="protein sequence ID" value="KAH6648217.1"/>
    <property type="molecule type" value="Genomic_DNA"/>
</dbReference>
<organism evidence="2 3">
    <name type="scientific">Truncatella angustata</name>
    <dbReference type="NCBI Taxonomy" id="152316"/>
    <lineage>
        <taxon>Eukaryota</taxon>
        <taxon>Fungi</taxon>
        <taxon>Dikarya</taxon>
        <taxon>Ascomycota</taxon>
        <taxon>Pezizomycotina</taxon>
        <taxon>Sordariomycetes</taxon>
        <taxon>Xylariomycetidae</taxon>
        <taxon>Amphisphaeriales</taxon>
        <taxon>Sporocadaceae</taxon>
        <taxon>Truncatella</taxon>
    </lineage>
</organism>
<protein>
    <submittedName>
        <fullName evidence="2">Uncharacterized protein</fullName>
    </submittedName>
</protein>
<dbReference type="RefSeq" id="XP_045954729.1">
    <property type="nucleotide sequence ID" value="XM_046103798.1"/>
</dbReference>
<keyword evidence="1" id="KW-1133">Transmembrane helix</keyword>
<gene>
    <name evidence="2" type="ORF">BKA67DRAFT_579856</name>
</gene>
<feature type="transmembrane region" description="Helical" evidence="1">
    <location>
        <begin position="104"/>
        <end position="122"/>
    </location>
</feature>
<name>A0A9P8UE29_9PEZI</name>
<evidence type="ECO:0000256" key="1">
    <source>
        <dbReference type="SAM" id="Phobius"/>
    </source>
</evidence>
<feature type="transmembrane region" description="Helical" evidence="1">
    <location>
        <begin position="40"/>
        <end position="59"/>
    </location>
</feature>
<keyword evidence="3" id="KW-1185">Reference proteome</keyword>
<sequence length="123" mass="13461">MERSWLHVDLITTCADKLLESKSVKELLIQGGFGALRTSFIVAMLLSMLALAGLSMGSVQYCHNKSPQAPVYFCTAVSSWVNPSTSSVEWWVTFGVQRLGPEGWYAIGLGSGMYGALMFIVYV</sequence>
<reference evidence="2" key="1">
    <citation type="journal article" date="2021" name="Nat. Commun.">
        <title>Genetic determinants of endophytism in the Arabidopsis root mycobiome.</title>
        <authorList>
            <person name="Mesny F."/>
            <person name="Miyauchi S."/>
            <person name="Thiergart T."/>
            <person name="Pickel B."/>
            <person name="Atanasova L."/>
            <person name="Karlsson M."/>
            <person name="Huettel B."/>
            <person name="Barry K.W."/>
            <person name="Haridas S."/>
            <person name="Chen C."/>
            <person name="Bauer D."/>
            <person name="Andreopoulos W."/>
            <person name="Pangilinan J."/>
            <person name="LaButti K."/>
            <person name="Riley R."/>
            <person name="Lipzen A."/>
            <person name="Clum A."/>
            <person name="Drula E."/>
            <person name="Henrissat B."/>
            <person name="Kohler A."/>
            <person name="Grigoriev I.V."/>
            <person name="Martin F.M."/>
            <person name="Hacquard S."/>
        </authorList>
    </citation>
    <scope>NUCLEOTIDE SEQUENCE</scope>
    <source>
        <strain evidence="2">MPI-SDFR-AT-0073</strain>
    </source>
</reference>
<evidence type="ECO:0000313" key="2">
    <source>
        <dbReference type="EMBL" id="KAH6648217.1"/>
    </source>
</evidence>
<comment type="caution">
    <text evidence="2">The sequence shown here is derived from an EMBL/GenBank/DDBJ whole genome shotgun (WGS) entry which is preliminary data.</text>
</comment>
<dbReference type="GeneID" id="70132689"/>
<proteinExistence type="predicted"/>
<dbReference type="SUPFAM" id="SSF49344">
    <property type="entry name" value="CBD9-like"/>
    <property type="match status" value="1"/>
</dbReference>